<evidence type="ECO:0000313" key="2">
    <source>
        <dbReference type="Proteomes" id="UP000488956"/>
    </source>
</evidence>
<dbReference type="Proteomes" id="UP000488956">
    <property type="component" value="Unassembled WGS sequence"/>
</dbReference>
<comment type="caution">
    <text evidence="1">The sequence shown here is derived from an EMBL/GenBank/DDBJ whole genome shotgun (WGS) entry which is preliminary data.</text>
</comment>
<accession>A0A6G0JW30</accession>
<dbReference type="EMBL" id="QXFX01003515">
    <property type="protein sequence ID" value="KAE9068551.1"/>
    <property type="molecule type" value="Genomic_DNA"/>
</dbReference>
<sequence>MPGKFCLDRAASWHRSTVIWIAATALPHASFACSPRLAREVGIACFALSYPPRCVERWRRPAPLANMGQRRRNRGFEHGCKARFNVEQKSHARRLRP</sequence>
<gene>
    <name evidence="1" type="ORF">PF010_g27018</name>
</gene>
<proteinExistence type="predicted"/>
<reference evidence="1 2" key="1">
    <citation type="submission" date="2018-09" db="EMBL/GenBank/DDBJ databases">
        <title>Genomic investigation of the strawberry pathogen Phytophthora fragariae indicates pathogenicity is determined by transcriptional variation in three key races.</title>
        <authorList>
            <person name="Adams T.M."/>
            <person name="Armitage A.D."/>
            <person name="Sobczyk M.K."/>
            <person name="Bates H.J."/>
            <person name="Dunwell J.M."/>
            <person name="Nellist C.F."/>
            <person name="Harrison R.J."/>
        </authorList>
    </citation>
    <scope>NUCLEOTIDE SEQUENCE [LARGE SCALE GENOMIC DNA]</scope>
    <source>
        <strain evidence="1 2">ONT-3</strain>
    </source>
</reference>
<organism evidence="1 2">
    <name type="scientific">Phytophthora fragariae</name>
    <dbReference type="NCBI Taxonomy" id="53985"/>
    <lineage>
        <taxon>Eukaryota</taxon>
        <taxon>Sar</taxon>
        <taxon>Stramenopiles</taxon>
        <taxon>Oomycota</taxon>
        <taxon>Peronosporomycetes</taxon>
        <taxon>Peronosporales</taxon>
        <taxon>Peronosporaceae</taxon>
        <taxon>Phytophthora</taxon>
    </lineage>
</organism>
<dbReference type="PROSITE" id="PS51257">
    <property type="entry name" value="PROKAR_LIPOPROTEIN"/>
    <property type="match status" value="1"/>
</dbReference>
<evidence type="ECO:0000313" key="1">
    <source>
        <dbReference type="EMBL" id="KAE9068551.1"/>
    </source>
</evidence>
<dbReference type="AlphaFoldDB" id="A0A6G0JW30"/>
<protein>
    <submittedName>
        <fullName evidence="1">Uncharacterized protein</fullName>
    </submittedName>
</protein>
<name>A0A6G0JW30_9STRA</name>